<dbReference type="EMBL" id="SWKU01000012">
    <property type="protein sequence ID" value="KAF3001923.1"/>
    <property type="molecule type" value="Genomic_DNA"/>
</dbReference>
<dbReference type="Proteomes" id="UP000801428">
    <property type="component" value="Unassembled WGS sequence"/>
</dbReference>
<name>A0A9P4TE36_CURKU</name>
<protein>
    <submittedName>
        <fullName evidence="1">Uncharacterized protein</fullName>
    </submittedName>
</protein>
<keyword evidence="2" id="KW-1185">Reference proteome</keyword>
<evidence type="ECO:0000313" key="1">
    <source>
        <dbReference type="EMBL" id="KAF3001923.1"/>
    </source>
</evidence>
<reference evidence="1" key="1">
    <citation type="submission" date="2019-04" db="EMBL/GenBank/DDBJ databases">
        <title>Sequencing of skin fungus with MAO and IRED activity.</title>
        <authorList>
            <person name="Marsaioli A.J."/>
            <person name="Bonatto J.M.C."/>
            <person name="Reis Junior O."/>
        </authorList>
    </citation>
    <scope>NUCLEOTIDE SEQUENCE</scope>
    <source>
        <strain evidence="1">30M1</strain>
    </source>
</reference>
<proteinExistence type="predicted"/>
<accession>A0A9P4TE36</accession>
<gene>
    <name evidence="1" type="ORF">E8E13_006658</name>
</gene>
<sequence length="295" mass="33232">MGDALSPPAPVIPKPGIMLVRPSLKVRSDENAAIFRRWTTMHFRDLLDCSSPTLSHKGIIRALRYINADGNLFYTIHTDDIAIFKTQPYYEVSRRLDLENTRALRSDEVSVLREGHPFGSKPMIFDVTNAEFGIFEESKGLATDYLEGGSYHNIPAVVLSSSESKLDTPKCVLLTLTCISDGTMDEVPIEQVEHLQESAMDLLCELYGDASRVFPSVYRHVQDAQPDMHPMISKGENGDGDWVVCLLIEGEEYEEARMKLQPRLESLVQEMKQTECEVAWDVVVGLWSGDLFLFK</sequence>
<organism evidence="1 2">
    <name type="scientific">Curvularia kusanoi</name>
    <name type="common">Cochliobolus kusanoi</name>
    <dbReference type="NCBI Taxonomy" id="90978"/>
    <lineage>
        <taxon>Eukaryota</taxon>
        <taxon>Fungi</taxon>
        <taxon>Dikarya</taxon>
        <taxon>Ascomycota</taxon>
        <taxon>Pezizomycotina</taxon>
        <taxon>Dothideomycetes</taxon>
        <taxon>Pleosporomycetidae</taxon>
        <taxon>Pleosporales</taxon>
        <taxon>Pleosporineae</taxon>
        <taxon>Pleosporaceae</taxon>
        <taxon>Curvularia</taxon>
    </lineage>
</organism>
<dbReference type="OrthoDB" id="3759404at2759"/>
<comment type="caution">
    <text evidence="1">The sequence shown here is derived from an EMBL/GenBank/DDBJ whole genome shotgun (WGS) entry which is preliminary data.</text>
</comment>
<dbReference type="AlphaFoldDB" id="A0A9P4TE36"/>
<evidence type="ECO:0000313" key="2">
    <source>
        <dbReference type="Proteomes" id="UP000801428"/>
    </source>
</evidence>